<proteinExistence type="predicted"/>
<dbReference type="EMBL" id="JBHSLF010000009">
    <property type="protein sequence ID" value="MFC5343159.1"/>
    <property type="molecule type" value="Genomic_DNA"/>
</dbReference>
<comment type="caution">
    <text evidence="2">The sequence shown here is derived from an EMBL/GenBank/DDBJ whole genome shotgun (WGS) entry which is preliminary data.</text>
</comment>
<sequence length="80" mass="8297">MIPTLIVLGLLALGVGIVAFATRRPSTRQDVIVDQDTAWNDPITPAGAEPAANDPFAHAPDIAPPVATQPVPAHPVERAS</sequence>
<name>A0ABW0FP71_9CAUL</name>
<keyword evidence="3" id="KW-1185">Reference proteome</keyword>
<dbReference type="Proteomes" id="UP001596152">
    <property type="component" value="Unassembled WGS sequence"/>
</dbReference>
<organism evidence="2 3">
    <name type="scientific">Brevundimonas staleyi</name>
    <dbReference type="NCBI Taxonomy" id="74326"/>
    <lineage>
        <taxon>Bacteria</taxon>
        <taxon>Pseudomonadati</taxon>
        <taxon>Pseudomonadota</taxon>
        <taxon>Alphaproteobacteria</taxon>
        <taxon>Caulobacterales</taxon>
        <taxon>Caulobacteraceae</taxon>
        <taxon>Brevundimonas</taxon>
    </lineage>
</organism>
<reference evidence="3" key="1">
    <citation type="journal article" date="2019" name="Int. J. Syst. Evol. Microbiol.">
        <title>The Global Catalogue of Microorganisms (GCM) 10K type strain sequencing project: providing services to taxonomists for standard genome sequencing and annotation.</title>
        <authorList>
            <consortium name="The Broad Institute Genomics Platform"/>
            <consortium name="The Broad Institute Genome Sequencing Center for Infectious Disease"/>
            <person name="Wu L."/>
            <person name="Ma J."/>
        </authorList>
    </citation>
    <scope>NUCLEOTIDE SEQUENCE [LARGE SCALE GENOMIC DNA]</scope>
    <source>
        <strain evidence="3">JCM 12125</strain>
    </source>
</reference>
<feature type="region of interest" description="Disordered" evidence="1">
    <location>
        <begin position="41"/>
        <end position="80"/>
    </location>
</feature>
<gene>
    <name evidence="2" type="ORF">ACFPIE_04485</name>
</gene>
<protein>
    <submittedName>
        <fullName evidence="2">Uncharacterized protein</fullName>
    </submittedName>
</protein>
<dbReference type="RefSeq" id="WP_374039150.1">
    <property type="nucleotide sequence ID" value="NZ_CP169082.1"/>
</dbReference>
<evidence type="ECO:0000256" key="1">
    <source>
        <dbReference type="SAM" id="MobiDB-lite"/>
    </source>
</evidence>
<accession>A0ABW0FP71</accession>
<evidence type="ECO:0000313" key="3">
    <source>
        <dbReference type="Proteomes" id="UP001596152"/>
    </source>
</evidence>
<evidence type="ECO:0000313" key="2">
    <source>
        <dbReference type="EMBL" id="MFC5343159.1"/>
    </source>
</evidence>